<evidence type="ECO:0000313" key="8">
    <source>
        <dbReference type="Proteomes" id="UP001201163"/>
    </source>
</evidence>
<dbReference type="AlphaFoldDB" id="A0AAD4L719"/>
<comment type="caution">
    <text evidence="7">The sequence shown here is derived from an EMBL/GenBank/DDBJ whole genome shotgun (WGS) entry which is preliminary data.</text>
</comment>
<dbReference type="PANTHER" id="PTHR11669:SF1">
    <property type="entry name" value="REPLICATION FACTOR C SUBUNIT 3"/>
    <property type="match status" value="1"/>
</dbReference>
<protein>
    <recommendedName>
        <fullName evidence="5">Replication factor C subunit 5</fullName>
    </recommendedName>
</protein>
<comment type="similarity">
    <text evidence="2">Belongs to the activator 1 small subunits family.</text>
</comment>
<dbReference type="Pfam" id="PF22534">
    <property type="entry name" value="RFC_C"/>
    <property type="match status" value="1"/>
</dbReference>
<evidence type="ECO:0000256" key="3">
    <source>
        <dbReference type="ARBA" id="ARBA00022705"/>
    </source>
</evidence>
<reference evidence="7" key="1">
    <citation type="submission" date="2022-01" db="EMBL/GenBank/DDBJ databases">
        <title>Comparative genomics reveals a dynamic genome evolution in the ectomycorrhizal milk-cap (Lactarius) mushrooms.</title>
        <authorList>
            <consortium name="DOE Joint Genome Institute"/>
            <person name="Lebreton A."/>
            <person name="Tang N."/>
            <person name="Kuo A."/>
            <person name="LaButti K."/>
            <person name="Drula E."/>
            <person name="Barry K."/>
            <person name="Clum A."/>
            <person name="Lipzen A."/>
            <person name="Mousain D."/>
            <person name="Ng V."/>
            <person name="Wang R."/>
            <person name="Wang X."/>
            <person name="Dai Y."/>
            <person name="Henrissat B."/>
            <person name="Grigoriev I.V."/>
            <person name="Guerin-Laguette A."/>
            <person name="Yu F."/>
            <person name="Martin F.M."/>
        </authorList>
    </citation>
    <scope>NUCLEOTIDE SEQUENCE</scope>
    <source>
        <strain evidence="7">QP</strain>
    </source>
</reference>
<dbReference type="SUPFAM" id="SSF48019">
    <property type="entry name" value="post-AAA+ oligomerization domain-like"/>
    <property type="match status" value="1"/>
</dbReference>
<dbReference type="GO" id="GO:0003689">
    <property type="term" value="F:DNA clamp loader activity"/>
    <property type="evidence" value="ECO:0007669"/>
    <property type="project" value="TreeGrafter"/>
</dbReference>
<keyword evidence="8" id="KW-1185">Reference proteome</keyword>
<dbReference type="GO" id="GO:0031391">
    <property type="term" value="C:Elg1 RFC-like complex"/>
    <property type="evidence" value="ECO:0007669"/>
    <property type="project" value="TreeGrafter"/>
</dbReference>
<sequence length="357" mass="40518">MLWVDDYRPKTLDGLHYHVGLSQRLKSLAASGDFPHMLFYGPSGAGKKTRIAATLNELFGSGVERIDQRVFLTPSRKKLDVNVVQSNYHIELTPSEVGNYDRVVIQEIIKEIAQTQQVDVSAKHRFKVVVINEADSLSRDAQAALRRTMEKYMSNLRIILCANSTSRLIAPIKSRCLLIRVAAPNHEEMLTVLNHVAKRAGAGSLPEDRADEIISDANGNMRKAILVFEAMKMQSPDLSSSLAIAKPDWETYCYKVGDMIIQEQTPQRVMEVRTKLYELLSHCIPPTIILKTIADRVVQKVDESLKADIMHWAAIYENRMRIGNKKIYHLEAWVVKVMSLYKQFFLGIELGDFDDFI</sequence>
<dbReference type="GO" id="GO:0031390">
    <property type="term" value="C:Ctf18 RFC-like complex"/>
    <property type="evidence" value="ECO:0007669"/>
    <property type="project" value="TreeGrafter"/>
</dbReference>
<dbReference type="EMBL" id="JAKELL010000127">
    <property type="protein sequence ID" value="KAH8980869.1"/>
    <property type="molecule type" value="Genomic_DNA"/>
</dbReference>
<dbReference type="InterPro" id="IPR027417">
    <property type="entry name" value="P-loop_NTPase"/>
</dbReference>
<dbReference type="GO" id="GO:0003677">
    <property type="term" value="F:DNA binding"/>
    <property type="evidence" value="ECO:0007669"/>
    <property type="project" value="InterPro"/>
</dbReference>
<dbReference type="SMART" id="SM00382">
    <property type="entry name" value="AAA"/>
    <property type="match status" value="1"/>
</dbReference>
<name>A0AAD4L719_9AGAM</name>
<dbReference type="InterPro" id="IPR050238">
    <property type="entry name" value="DNA_Rep/Repair_Clamp_Loader"/>
</dbReference>
<dbReference type="SUPFAM" id="SSF52540">
    <property type="entry name" value="P-loop containing nucleoside triphosphate hydrolases"/>
    <property type="match status" value="1"/>
</dbReference>
<dbReference type="Pfam" id="PF21960">
    <property type="entry name" value="RCF1-5-like_lid"/>
    <property type="match status" value="1"/>
</dbReference>
<evidence type="ECO:0000256" key="4">
    <source>
        <dbReference type="ARBA" id="ARBA00023242"/>
    </source>
</evidence>
<dbReference type="CDD" id="cd00009">
    <property type="entry name" value="AAA"/>
    <property type="match status" value="1"/>
</dbReference>
<dbReference type="GO" id="GO:0005663">
    <property type="term" value="C:DNA replication factor C complex"/>
    <property type="evidence" value="ECO:0007669"/>
    <property type="project" value="TreeGrafter"/>
</dbReference>
<dbReference type="Proteomes" id="UP001201163">
    <property type="component" value="Unassembled WGS sequence"/>
</dbReference>
<gene>
    <name evidence="7" type="ORF">EDB92DRAFT_219933</name>
</gene>
<dbReference type="GO" id="GO:0016787">
    <property type="term" value="F:hydrolase activity"/>
    <property type="evidence" value="ECO:0007669"/>
    <property type="project" value="UniProtKB-KW"/>
</dbReference>
<keyword evidence="4" id="KW-0539">Nucleus</keyword>
<evidence type="ECO:0000256" key="5">
    <source>
        <dbReference type="ARBA" id="ARBA00070185"/>
    </source>
</evidence>
<evidence type="ECO:0000313" key="7">
    <source>
        <dbReference type="EMBL" id="KAH8980869.1"/>
    </source>
</evidence>
<dbReference type="GO" id="GO:0006271">
    <property type="term" value="P:DNA strand elongation involved in DNA replication"/>
    <property type="evidence" value="ECO:0007669"/>
    <property type="project" value="UniProtKB-ARBA"/>
</dbReference>
<proteinExistence type="inferred from homology"/>
<comment type="subcellular location">
    <subcellularLocation>
        <location evidence="1">Nucleus</location>
    </subcellularLocation>
</comment>
<dbReference type="FunFam" id="3.40.50.300:FF:000136">
    <property type="entry name" value="Replication factor C subunit 5"/>
    <property type="match status" value="1"/>
</dbReference>
<dbReference type="Gene3D" id="3.40.50.300">
    <property type="entry name" value="P-loop containing nucleotide triphosphate hydrolases"/>
    <property type="match status" value="1"/>
</dbReference>
<dbReference type="GO" id="GO:0006281">
    <property type="term" value="P:DNA repair"/>
    <property type="evidence" value="ECO:0007669"/>
    <property type="project" value="TreeGrafter"/>
</dbReference>
<keyword evidence="7" id="KW-0378">Hydrolase</keyword>
<evidence type="ECO:0000256" key="2">
    <source>
        <dbReference type="ARBA" id="ARBA00005378"/>
    </source>
</evidence>
<accession>A0AAD4L719</accession>
<evidence type="ECO:0000259" key="6">
    <source>
        <dbReference type="SMART" id="SM00382"/>
    </source>
</evidence>
<dbReference type="GO" id="GO:0031389">
    <property type="term" value="C:Rad17 RFC-like complex"/>
    <property type="evidence" value="ECO:0007669"/>
    <property type="project" value="TreeGrafter"/>
</dbReference>
<organism evidence="7 8">
    <name type="scientific">Lactarius akahatsu</name>
    <dbReference type="NCBI Taxonomy" id="416441"/>
    <lineage>
        <taxon>Eukaryota</taxon>
        <taxon>Fungi</taxon>
        <taxon>Dikarya</taxon>
        <taxon>Basidiomycota</taxon>
        <taxon>Agaricomycotina</taxon>
        <taxon>Agaricomycetes</taxon>
        <taxon>Russulales</taxon>
        <taxon>Russulaceae</taxon>
        <taxon>Lactarius</taxon>
    </lineage>
</organism>
<dbReference type="Gene3D" id="1.20.272.10">
    <property type="match status" value="1"/>
</dbReference>
<dbReference type="InterPro" id="IPR003593">
    <property type="entry name" value="AAA+_ATPase"/>
</dbReference>
<dbReference type="Gene3D" id="1.10.8.60">
    <property type="match status" value="1"/>
</dbReference>
<dbReference type="PANTHER" id="PTHR11669">
    <property type="entry name" value="REPLICATION FACTOR C / DNA POLYMERASE III GAMMA-TAU SUBUNIT"/>
    <property type="match status" value="1"/>
</dbReference>
<feature type="domain" description="AAA+ ATPase" evidence="6">
    <location>
        <begin position="33"/>
        <end position="184"/>
    </location>
</feature>
<dbReference type="FunFam" id="1.20.272.10:FF:000002">
    <property type="entry name" value="Replication factor C subunit 3"/>
    <property type="match status" value="1"/>
</dbReference>
<evidence type="ECO:0000256" key="1">
    <source>
        <dbReference type="ARBA" id="ARBA00004123"/>
    </source>
</evidence>
<keyword evidence="3" id="KW-0235">DNA replication</keyword>
<dbReference type="Pfam" id="PF13177">
    <property type="entry name" value="DNA_pol3_delta2"/>
    <property type="match status" value="1"/>
</dbReference>
<dbReference type="InterPro" id="IPR008921">
    <property type="entry name" value="DNA_pol3_clamp-load_cplx_C"/>
</dbReference>